<evidence type="ECO:0000313" key="2">
    <source>
        <dbReference type="EMBL" id="KAG9233021.1"/>
    </source>
</evidence>
<feature type="transmembrane region" description="Helical" evidence="1">
    <location>
        <begin position="67"/>
        <end position="92"/>
    </location>
</feature>
<keyword evidence="1" id="KW-0812">Transmembrane</keyword>
<dbReference type="AlphaFoldDB" id="A0A9P7YGK4"/>
<protein>
    <submittedName>
        <fullName evidence="2">Uncharacterized protein</fullName>
    </submittedName>
</protein>
<evidence type="ECO:0000313" key="3">
    <source>
        <dbReference type="Proteomes" id="UP000824998"/>
    </source>
</evidence>
<keyword evidence="1" id="KW-0472">Membrane</keyword>
<keyword evidence="1" id="KW-1133">Transmembrane helix</keyword>
<keyword evidence="3" id="KW-1185">Reference proteome</keyword>
<comment type="caution">
    <text evidence="2">The sequence shown here is derived from an EMBL/GenBank/DDBJ whole genome shotgun (WGS) entry which is preliminary data.</text>
</comment>
<dbReference type="EMBL" id="MU251519">
    <property type="protein sequence ID" value="KAG9233021.1"/>
    <property type="molecule type" value="Genomic_DNA"/>
</dbReference>
<accession>A0A9P7YGK4</accession>
<reference evidence="2" key="1">
    <citation type="journal article" date="2021" name="IMA Fungus">
        <title>Genomic characterization of three marine fungi, including Emericellopsis atlantica sp. nov. with signatures of a generalist lifestyle and marine biomass degradation.</title>
        <authorList>
            <person name="Hagestad O.C."/>
            <person name="Hou L."/>
            <person name="Andersen J.H."/>
            <person name="Hansen E.H."/>
            <person name="Altermark B."/>
            <person name="Li C."/>
            <person name="Kuhnert E."/>
            <person name="Cox R.J."/>
            <person name="Crous P.W."/>
            <person name="Spatafora J.W."/>
            <person name="Lail K."/>
            <person name="Amirebrahimi M."/>
            <person name="Lipzen A."/>
            <person name="Pangilinan J."/>
            <person name="Andreopoulos W."/>
            <person name="Hayes R.D."/>
            <person name="Ng V."/>
            <person name="Grigoriev I.V."/>
            <person name="Jackson S.A."/>
            <person name="Sutton T.D.S."/>
            <person name="Dobson A.D.W."/>
            <person name="Rama T."/>
        </authorList>
    </citation>
    <scope>NUCLEOTIDE SEQUENCE</scope>
    <source>
        <strain evidence="2">TRa018bII</strain>
    </source>
</reference>
<name>A0A9P7YGK4_9HELO</name>
<evidence type="ECO:0000256" key="1">
    <source>
        <dbReference type="SAM" id="Phobius"/>
    </source>
</evidence>
<proteinExistence type="predicted"/>
<gene>
    <name evidence="2" type="ORF">BJ875DRAFT_59601</name>
</gene>
<sequence length="147" mass="16396">MNGNRDSLESLVVNFVIAVVKSLLLGKSYCGCGWVLVAACLARQPDVLPRLRAGEVMFPLPSSFQHFLPSITLILSFPSIALILSFSAIIFLTADSHPSTAIIPRTIPSSFAALPQLKWRRGYVHQLHESHSRRRLSRLRHIMLCHP</sequence>
<organism evidence="2 3">
    <name type="scientific">Amylocarpus encephaloides</name>
    <dbReference type="NCBI Taxonomy" id="45428"/>
    <lineage>
        <taxon>Eukaryota</taxon>
        <taxon>Fungi</taxon>
        <taxon>Dikarya</taxon>
        <taxon>Ascomycota</taxon>
        <taxon>Pezizomycotina</taxon>
        <taxon>Leotiomycetes</taxon>
        <taxon>Helotiales</taxon>
        <taxon>Helotiales incertae sedis</taxon>
        <taxon>Amylocarpus</taxon>
    </lineage>
</organism>
<dbReference type="Proteomes" id="UP000824998">
    <property type="component" value="Unassembled WGS sequence"/>
</dbReference>